<dbReference type="Gene3D" id="3.40.30.10">
    <property type="entry name" value="Glutaredoxin"/>
    <property type="match status" value="1"/>
</dbReference>
<dbReference type="EMBL" id="JBCEWA010000003">
    <property type="protein sequence ID" value="MEL5987852.1"/>
    <property type="molecule type" value="Genomic_DNA"/>
</dbReference>
<dbReference type="SUPFAM" id="SSF52833">
    <property type="entry name" value="Thioredoxin-like"/>
    <property type="match status" value="1"/>
</dbReference>
<organism evidence="2 3">
    <name type="scientific">Kurthia gibsonii</name>
    <dbReference type="NCBI Taxonomy" id="33946"/>
    <lineage>
        <taxon>Bacteria</taxon>
        <taxon>Bacillati</taxon>
        <taxon>Bacillota</taxon>
        <taxon>Bacilli</taxon>
        <taxon>Bacillales</taxon>
        <taxon>Caryophanaceae</taxon>
        <taxon>Kurthia</taxon>
    </lineage>
</organism>
<dbReference type="Pfam" id="PF13462">
    <property type="entry name" value="Thioredoxin_4"/>
    <property type="match status" value="1"/>
</dbReference>
<accession>A0ABU9LIM4</accession>
<name>A0ABU9LIM4_9BACL</name>
<gene>
    <name evidence="2" type="ORF">AAF454_05430</name>
</gene>
<reference evidence="2 3" key="1">
    <citation type="submission" date="2024-04" db="EMBL/GenBank/DDBJ databases">
        <authorList>
            <person name="Wu Y.S."/>
            <person name="Zhang L."/>
        </authorList>
    </citation>
    <scope>NUCLEOTIDE SEQUENCE [LARGE SCALE GENOMIC DNA]</scope>
    <source>
        <strain evidence="2 3">KG-01</strain>
    </source>
</reference>
<feature type="domain" description="Thioredoxin-like fold" evidence="1">
    <location>
        <begin position="7"/>
        <end position="150"/>
    </location>
</feature>
<dbReference type="Gene3D" id="1.10.1200.90">
    <property type="entry name" value="DsbA-like domain"/>
    <property type="match status" value="1"/>
</dbReference>
<comment type="caution">
    <text evidence="2">The sequence shown here is derived from an EMBL/GenBank/DDBJ whole genome shotgun (WGS) entry which is preliminary data.</text>
</comment>
<dbReference type="InterPro" id="IPR036249">
    <property type="entry name" value="Thioredoxin-like_sf"/>
</dbReference>
<evidence type="ECO:0000313" key="2">
    <source>
        <dbReference type="EMBL" id="MEL5987852.1"/>
    </source>
</evidence>
<dbReference type="RefSeq" id="WP_342302758.1">
    <property type="nucleotide sequence ID" value="NZ_JBCEWA010000003.1"/>
</dbReference>
<keyword evidence="3" id="KW-1185">Reference proteome</keyword>
<dbReference type="CDD" id="cd02972">
    <property type="entry name" value="DsbA_family"/>
    <property type="match status" value="1"/>
</dbReference>
<proteinExistence type="predicted"/>
<dbReference type="InterPro" id="IPR012336">
    <property type="entry name" value="Thioredoxin-like_fold"/>
</dbReference>
<evidence type="ECO:0000313" key="3">
    <source>
        <dbReference type="Proteomes" id="UP001398420"/>
    </source>
</evidence>
<dbReference type="Proteomes" id="UP001398420">
    <property type="component" value="Unassembled WGS sequence"/>
</dbReference>
<protein>
    <submittedName>
        <fullName evidence="2">Thioredoxin domain-containing protein</fullName>
    </submittedName>
</protein>
<evidence type="ECO:0000259" key="1">
    <source>
        <dbReference type="Pfam" id="PF13462"/>
    </source>
</evidence>
<sequence length="172" mass="20118">MKQPYFLIGPEDAPVTFEIFYNMSCPGSAIFYKDAKKLLPPLVQEGKAKVILYFYDKPREELLLGTLVHLSLQYDQPEKSLRIIDDLFETQKEWLHLTQHELKDLLVSKYDLEQEEIEENTEISLAVTAEAIKRGVKSVPTLFINGEKCTFKERRIYRELPKYVEEAIHTHI</sequence>